<dbReference type="Proteomes" id="UP000319335">
    <property type="component" value="Unassembled WGS sequence"/>
</dbReference>
<keyword evidence="12" id="KW-1185">Reference proteome</keyword>
<evidence type="ECO:0000256" key="2">
    <source>
        <dbReference type="ARBA" id="ARBA00022448"/>
    </source>
</evidence>
<reference evidence="11 12" key="1">
    <citation type="submission" date="2019-06" db="EMBL/GenBank/DDBJ databases">
        <title>Draft genome sequence of Methanolobus vulcani B1d.</title>
        <authorList>
            <person name="Creighbaum A.J."/>
            <person name="Ticak T."/>
            <person name="Hariraju D."/>
            <person name="Arivett B.A."/>
            <person name="Ferguson D.J.Jr."/>
        </authorList>
    </citation>
    <scope>NUCLEOTIDE SEQUENCE [LARGE SCALE GENOMIC DNA]</scope>
    <source>
        <strain evidence="11 12">B1d</strain>
    </source>
</reference>
<evidence type="ECO:0000256" key="8">
    <source>
        <dbReference type="ARBA" id="ARBA00023136"/>
    </source>
</evidence>
<dbReference type="Pfam" id="PF02416">
    <property type="entry name" value="TatA_B_E"/>
    <property type="match status" value="1"/>
</dbReference>
<dbReference type="GO" id="GO:0033281">
    <property type="term" value="C:TAT protein transport complex"/>
    <property type="evidence" value="ECO:0007669"/>
    <property type="project" value="UniProtKB-UniRule"/>
</dbReference>
<evidence type="ECO:0000313" key="11">
    <source>
        <dbReference type="EMBL" id="TQD24347.1"/>
    </source>
</evidence>
<proteinExistence type="inferred from homology"/>
<name>A0A7Z8KMA9_9EURY</name>
<protein>
    <recommendedName>
        <fullName evidence="9">Sec-independent protein translocase protein TatA</fullName>
    </recommendedName>
</protein>
<dbReference type="EMBL" id="VIAQ01000017">
    <property type="protein sequence ID" value="TQD24347.1"/>
    <property type="molecule type" value="Genomic_DNA"/>
</dbReference>
<dbReference type="OrthoDB" id="125604at2157"/>
<keyword evidence="2 9" id="KW-0813">Transport</keyword>
<dbReference type="PANTHER" id="PTHR42982">
    <property type="entry name" value="SEC-INDEPENDENT PROTEIN TRANSLOCASE PROTEIN TATA"/>
    <property type="match status" value="1"/>
</dbReference>
<dbReference type="AlphaFoldDB" id="A0A7Z8KMA9"/>
<comment type="subcellular location">
    <subcellularLocation>
        <location evidence="1 9">Cell membrane</location>
        <topology evidence="1 9">Single-pass membrane protein</topology>
    </subcellularLocation>
</comment>
<accession>A0A7Z8KMA9</accession>
<feature type="compositionally biased region" description="Basic and acidic residues" evidence="10">
    <location>
        <begin position="68"/>
        <end position="78"/>
    </location>
</feature>
<evidence type="ECO:0000256" key="9">
    <source>
        <dbReference type="HAMAP-Rule" id="MF_00236"/>
    </source>
</evidence>
<dbReference type="NCBIfam" id="TIGR01411">
    <property type="entry name" value="tatAE"/>
    <property type="match status" value="1"/>
</dbReference>
<feature type="transmembrane region" description="Helical" evidence="9">
    <location>
        <begin position="6"/>
        <end position="24"/>
    </location>
</feature>
<evidence type="ECO:0000256" key="6">
    <source>
        <dbReference type="ARBA" id="ARBA00022989"/>
    </source>
</evidence>
<dbReference type="GO" id="GO:0008320">
    <property type="term" value="F:protein transmembrane transporter activity"/>
    <property type="evidence" value="ECO:0007669"/>
    <property type="project" value="UniProtKB-UniRule"/>
</dbReference>
<comment type="similarity">
    <text evidence="9">Belongs to the TatA/E family.</text>
</comment>
<comment type="subunit">
    <text evidence="9">Forms a complex with TatC.</text>
</comment>
<evidence type="ECO:0000256" key="1">
    <source>
        <dbReference type="ARBA" id="ARBA00004162"/>
    </source>
</evidence>
<comment type="function">
    <text evidence="9">Part of the twin-arginine translocation (Tat) system that transports large folded proteins containing a characteristic twin-arginine motif in their signal peptide across membranes. TatA could form the protein-conducting channel of the Tat system.</text>
</comment>
<dbReference type="PANTHER" id="PTHR42982:SF1">
    <property type="entry name" value="SEC-INDEPENDENT PROTEIN TRANSLOCASE PROTEIN TATA"/>
    <property type="match status" value="1"/>
</dbReference>
<evidence type="ECO:0000256" key="7">
    <source>
        <dbReference type="ARBA" id="ARBA00023010"/>
    </source>
</evidence>
<evidence type="ECO:0000256" key="5">
    <source>
        <dbReference type="ARBA" id="ARBA00022927"/>
    </source>
</evidence>
<dbReference type="RefSeq" id="WP_154810203.1">
    <property type="nucleotide sequence ID" value="NZ_VIAQ01000017.1"/>
</dbReference>
<evidence type="ECO:0000256" key="10">
    <source>
        <dbReference type="SAM" id="MobiDB-lite"/>
    </source>
</evidence>
<dbReference type="InterPro" id="IPR006312">
    <property type="entry name" value="TatA/E"/>
</dbReference>
<comment type="caution">
    <text evidence="11">The sequence shown here is derived from an EMBL/GenBank/DDBJ whole genome shotgun (WGS) entry which is preliminary data.</text>
</comment>
<dbReference type="InterPro" id="IPR003369">
    <property type="entry name" value="TatA/B/E"/>
</dbReference>
<sequence length="108" mass="11729">MIGGLGPTELLLIFGVIFLLFGAAKLPELARSMGTSMGEFKKAQKESELSVKEFERSLKDQVNPTPAEESKEETKTADVKQVAANLGIDTTGKSDDEILAEINNMLKK</sequence>
<keyword evidence="6 9" id="KW-1133">Transmembrane helix</keyword>
<keyword evidence="8 9" id="KW-0472">Membrane</keyword>
<organism evidence="11 12">
    <name type="scientific">Methanolobus vulcani</name>
    <dbReference type="NCBI Taxonomy" id="38026"/>
    <lineage>
        <taxon>Archaea</taxon>
        <taxon>Methanobacteriati</taxon>
        <taxon>Methanobacteriota</taxon>
        <taxon>Stenosarchaea group</taxon>
        <taxon>Methanomicrobia</taxon>
        <taxon>Methanosarcinales</taxon>
        <taxon>Methanosarcinaceae</taxon>
        <taxon>Methanolobus</taxon>
    </lineage>
</organism>
<evidence type="ECO:0000256" key="4">
    <source>
        <dbReference type="ARBA" id="ARBA00022692"/>
    </source>
</evidence>
<keyword evidence="3 9" id="KW-1003">Cell membrane</keyword>
<dbReference type="HAMAP" id="MF_00236">
    <property type="entry name" value="TatA_E"/>
    <property type="match status" value="1"/>
</dbReference>
<keyword evidence="5 9" id="KW-0653">Protein transport</keyword>
<keyword evidence="7 9" id="KW-0811">Translocation</keyword>
<evidence type="ECO:0000256" key="3">
    <source>
        <dbReference type="ARBA" id="ARBA00022475"/>
    </source>
</evidence>
<feature type="region of interest" description="Disordered" evidence="10">
    <location>
        <begin position="51"/>
        <end position="78"/>
    </location>
</feature>
<gene>
    <name evidence="9" type="primary">tatA</name>
    <name evidence="11" type="ORF">FKV42_10410</name>
</gene>
<evidence type="ECO:0000313" key="12">
    <source>
        <dbReference type="Proteomes" id="UP000319335"/>
    </source>
</evidence>
<dbReference type="Gene3D" id="1.20.5.3310">
    <property type="match status" value="1"/>
</dbReference>
<keyword evidence="4 9" id="KW-0812">Transmembrane</keyword>
<dbReference type="GO" id="GO:0043953">
    <property type="term" value="P:protein transport by the Tat complex"/>
    <property type="evidence" value="ECO:0007669"/>
    <property type="project" value="UniProtKB-UniRule"/>
</dbReference>